<dbReference type="AlphaFoldDB" id="A0A6M3MBH5"/>
<dbReference type="EMBL" id="MT143778">
    <property type="protein sequence ID" value="QJB02369.1"/>
    <property type="molecule type" value="Genomic_DNA"/>
</dbReference>
<sequence length="63" mass="7164">MKCPLIQAGWLMKDNVGGSSEADCLKEDCAWWDEEKSCCSLKVLAKEMSRIQLKMPADFNPRK</sequence>
<evidence type="ECO:0000313" key="1">
    <source>
        <dbReference type="EMBL" id="QJB02369.1"/>
    </source>
</evidence>
<organism evidence="1">
    <name type="scientific">viral metagenome</name>
    <dbReference type="NCBI Taxonomy" id="1070528"/>
    <lineage>
        <taxon>unclassified sequences</taxon>
        <taxon>metagenomes</taxon>
        <taxon>organismal metagenomes</taxon>
    </lineage>
</organism>
<name>A0A6M3MBH5_9ZZZZ</name>
<accession>A0A6M3MBH5</accession>
<gene>
    <name evidence="1" type="ORF">MM171B01350_0004</name>
</gene>
<reference evidence="1" key="1">
    <citation type="submission" date="2020-03" db="EMBL/GenBank/DDBJ databases">
        <title>The deep terrestrial virosphere.</title>
        <authorList>
            <person name="Holmfeldt K."/>
            <person name="Nilsson E."/>
            <person name="Simone D."/>
            <person name="Lopez-Fernandez M."/>
            <person name="Wu X."/>
            <person name="de Brujin I."/>
            <person name="Lundin D."/>
            <person name="Andersson A."/>
            <person name="Bertilsson S."/>
            <person name="Dopson M."/>
        </authorList>
    </citation>
    <scope>NUCLEOTIDE SEQUENCE</scope>
    <source>
        <strain evidence="1">MM171B01350</strain>
    </source>
</reference>
<proteinExistence type="predicted"/>
<protein>
    <submittedName>
        <fullName evidence="1">Uncharacterized protein</fullName>
    </submittedName>
</protein>